<dbReference type="EMBL" id="DXHP01000167">
    <property type="protein sequence ID" value="HIW07128.1"/>
    <property type="molecule type" value="Genomic_DNA"/>
</dbReference>
<dbReference type="Gene3D" id="1.20.910.10">
    <property type="entry name" value="Heme oxygenase-like"/>
    <property type="match status" value="1"/>
</dbReference>
<dbReference type="CDD" id="cd19166">
    <property type="entry name" value="HemeO-bac"/>
    <property type="match status" value="1"/>
</dbReference>
<protein>
    <submittedName>
        <fullName evidence="1">Biliverdin-producing heme oxygenase</fullName>
    </submittedName>
</protein>
<dbReference type="Proteomes" id="UP000823934">
    <property type="component" value="Unassembled WGS sequence"/>
</dbReference>
<sequence length="201" mass="22644">MQQREYDLSLLTHQLKSETTGTHDTVDNLVMSVNPFANEENYGKFLQLQEIFHKIVDSIYLRDDLNHAIPGLASTARHSAVLSDMADLGVHQFPMENLPEPKSEEAIGWLYCAEGSNLGAAFLYKEVNKIDLDNERGARHLAAHSDGRGKHWRNFSAQLNAIDFDIEARKSAVKGANEAFTCYKKLLRTIFELPEPEEQAA</sequence>
<reference evidence="1" key="1">
    <citation type="journal article" date="2021" name="PeerJ">
        <title>Extensive microbial diversity within the chicken gut microbiome revealed by metagenomics and culture.</title>
        <authorList>
            <person name="Gilroy R."/>
            <person name="Ravi A."/>
            <person name="Getino M."/>
            <person name="Pursley I."/>
            <person name="Horton D.L."/>
            <person name="Alikhan N.F."/>
            <person name="Baker D."/>
            <person name="Gharbi K."/>
            <person name="Hall N."/>
            <person name="Watson M."/>
            <person name="Adriaenssens E.M."/>
            <person name="Foster-Nyarko E."/>
            <person name="Jarju S."/>
            <person name="Secka A."/>
            <person name="Antonio M."/>
            <person name="Oren A."/>
            <person name="Chaudhuri R.R."/>
            <person name="La Ragione R."/>
            <person name="Hildebrand F."/>
            <person name="Pallen M.J."/>
        </authorList>
    </citation>
    <scope>NUCLEOTIDE SEQUENCE</scope>
    <source>
        <strain evidence="1">CHK160-9182</strain>
    </source>
</reference>
<evidence type="ECO:0000313" key="2">
    <source>
        <dbReference type="Proteomes" id="UP000823934"/>
    </source>
</evidence>
<dbReference type="InterPro" id="IPR016084">
    <property type="entry name" value="Haem_Oase-like_multi-hlx"/>
</dbReference>
<gene>
    <name evidence="1" type="ORF">H9889_07380</name>
</gene>
<dbReference type="InterPro" id="IPR016053">
    <property type="entry name" value="Haem_Oase-like"/>
</dbReference>
<dbReference type="SUPFAM" id="SSF48613">
    <property type="entry name" value="Heme oxygenase-like"/>
    <property type="match status" value="1"/>
</dbReference>
<accession>A0A9D1TUD4</accession>
<dbReference type="GO" id="GO:0004392">
    <property type="term" value="F:heme oxygenase (decyclizing) activity"/>
    <property type="evidence" value="ECO:0007669"/>
    <property type="project" value="InterPro"/>
</dbReference>
<comment type="caution">
    <text evidence="1">The sequence shown here is derived from an EMBL/GenBank/DDBJ whole genome shotgun (WGS) entry which is preliminary data.</text>
</comment>
<organism evidence="1 2">
    <name type="scientific">Candidatus Ignatzschineria merdigallinarum</name>
    <dbReference type="NCBI Taxonomy" id="2838621"/>
    <lineage>
        <taxon>Bacteria</taxon>
        <taxon>Pseudomonadati</taxon>
        <taxon>Pseudomonadota</taxon>
        <taxon>Gammaproteobacteria</taxon>
        <taxon>Cardiobacteriales</taxon>
        <taxon>Ignatzschineriaceae</taxon>
        <taxon>Ignatzschineria</taxon>
    </lineage>
</organism>
<dbReference type="GO" id="GO:0006788">
    <property type="term" value="P:heme oxidation"/>
    <property type="evidence" value="ECO:0007669"/>
    <property type="project" value="InterPro"/>
</dbReference>
<dbReference type="AlphaFoldDB" id="A0A9D1TUD4"/>
<proteinExistence type="predicted"/>
<evidence type="ECO:0000313" key="1">
    <source>
        <dbReference type="EMBL" id="HIW07128.1"/>
    </source>
</evidence>
<dbReference type="Pfam" id="PF01126">
    <property type="entry name" value="Heme_oxygenase"/>
    <property type="match status" value="1"/>
</dbReference>
<reference evidence="1" key="2">
    <citation type="submission" date="2021-04" db="EMBL/GenBank/DDBJ databases">
        <authorList>
            <person name="Gilroy R."/>
        </authorList>
    </citation>
    <scope>NUCLEOTIDE SEQUENCE</scope>
    <source>
        <strain evidence="1">CHK160-9182</strain>
    </source>
</reference>
<name>A0A9D1TUD4_9GAMM</name>